<protein>
    <recommendedName>
        <fullName evidence="5">Cell division protein FtsL</fullName>
    </recommendedName>
</protein>
<evidence type="ECO:0000313" key="4">
    <source>
        <dbReference type="Proteomes" id="UP000501891"/>
    </source>
</evidence>
<keyword evidence="1" id="KW-0175">Coiled coil</keyword>
<feature type="coiled-coil region" evidence="1">
    <location>
        <begin position="20"/>
        <end position="54"/>
    </location>
</feature>
<gene>
    <name evidence="3" type="ORF">HHL28_03385</name>
</gene>
<dbReference type="Proteomes" id="UP000501891">
    <property type="component" value="Chromosome"/>
</dbReference>
<dbReference type="AlphaFoldDB" id="A0A858R496"/>
<evidence type="ECO:0000256" key="1">
    <source>
        <dbReference type="SAM" id="Coils"/>
    </source>
</evidence>
<organism evidence="3 4">
    <name type="scientific">Aerophototrophica crusticola</name>
    <dbReference type="NCBI Taxonomy" id="1709002"/>
    <lineage>
        <taxon>Bacteria</taxon>
        <taxon>Pseudomonadati</taxon>
        <taxon>Pseudomonadota</taxon>
        <taxon>Alphaproteobacteria</taxon>
        <taxon>Rhodospirillales</taxon>
        <taxon>Rhodospirillaceae</taxon>
        <taxon>Aerophototrophica</taxon>
    </lineage>
</organism>
<keyword evidence="4" id="KW-1185">Reference proteome</keyword>
<evidence type="ECO:0000313" key="3">
    <source>
        <dbReference type="EMBL" id="QJE72269.1"/>
    </source>
</evidence>
<reference evidence="3" key="1">
    <citation type="submission" date="2020-04" db="EMBL/GenBank/DDBJ databases">
        <title>A desert anoxygenic phototrophic bacterium fixes CO2 using RubisCO under aerobic conditions.</title>
        <authorList>
            <person name="Tang K."/>
        </authorList>
    </citation>
    <scope>NUCLEOTIDE SEQUENCE [LARGE SCALE GENOMIC DNA]</scope>
    <source>
        <strain evidence="3">MIMtkB3</strain>
    </source>
</reference>
<evidence type="ECO:0000256" key="2">
    <source>
        <dbReference type="SAM" id="MobiDB-lite"/>
    </source>
</evidence>
<sequence length="150" mass="16300">MIGKSTIVWIGLACMASAILYQTSYEVQEQEEQLARLNRQIVAEQEAIQVLKAEWAYLNDPTRIERLVAEHMILQPTKSTQIVGLDAIPQVDPMLVASLPTSPVPGRKPGSRLDRAPSKVEVASADAPPKARPGDTAKAPVVMVNYGAAR</sequence>
<feature type="region of interest" description="Disordered" evidence="2">
    <location>
        <begin position="100"/>
        <end position="136"/>
    </location>
</feature>
<accession>A0A858R496</accession>
<dbReference type="EMBL" id="CP051775">
    <property type="protein sequence ID" value="QJE72269.1"/>
    <property type="molecule type" value="Genomic_DNA"/>
</dbReference>
<proteinExistence type="predicted"/>
<dbReference type="KEGG" id="acru:HHL28_03385"/>
<evidence type="ECO:0008006" key="5">
    <source>
        <dbReference type="Google" id="ProtNLM"/>
    </source>
</evidence>
<name>A0A858R496_9PROT</name>